<gene>
    <name evidence="1" type="ORF">W5A_07837</name>
</gene>
<evidence type="ECO:0000313" key="2">
    <source>
        <dbReference type="Proteomes" id="UP000005938"/>
    </source>
</evidence>
<dbReference type="InterPro" id="IPR046219">
    <property type="entry name" value="DUF6252"/>
</dbReference>
<name>I0WE58_9FLAO</name>
<dbReference type="Pfam" id="PF19765">
    <property type="entry name" value="DUF6252"/>
    <property type="match status" value="1"/>
</dbReference>
<evidence type="ECO:0000313" key="1">
    <source>
        <dbReference type="EMBL" id="EID74674.1"/>
    </source>
</evidence>
<organism evidence="1 2">
    <name type="scientific">Imtechella halotolerans K1</name>
    <dbReference type="NCBI Taxonomy" id="946077"/>
    <lineage>
        <taxon>Bacteria</taxon>
        <taxon>Pseudomonadati</taxon>
        <taxon>Bacteroidota</taxon>
        <taxon>Flavobacteriia</taxon>
        <taxon>Flavobacteriales</taxon>
        <taxon>Flavobacteriaceae</taxon>
        <taxon>Imtechella</taxon>
    </lineage>
</organism>
<proteinExistence type="predicted"/>
<accession>I0WE58</accession>
<dbReference type="AlphaFoldDB" id="I0WE58"/>
<dbReference type="Proteomes" id="UP000005938">
    <property type="component" value="Unassembled WGS sequence"/>
</dbReference>
<dbReference type="EMBL" id="AJJU01000009">
    <property type="protein sequence ID" value="EID74674.1"/>
    <property type="molecule type" value="Genomic_DNA"/>
</dbReference>
<sequence length="161" mass="17462">MKSIFSTLVNVGLVVLVLCTSCTSDNPTEELAEAHYLKAVVNGKLFVADESNVVVANNQLHIVATHMESSTSIFFTLNAKDTGTYVLGVTEENLQNNVAGYLQSATKSGYVTTYAAGNIGSVSIEHFDIENKNISGTFNFTAKNSDYQSITIKDGEFQIQY</sequence>
<dbReference type="OrthoDB" id="881763at2"/>
<protein>
    <submittedName>
        <fullName evidence="1">Uncharacterized protein</fullName>
    </submittedName>
</protein>
<reference evidence="1 2" key="1">
    <citation type="journal article" date="2012" name="J. Bacteriol.">
        <title>Genome Sequence of the Halotolerant Bacterium Imtechella halotolerans K1T.</title>
        <authorList>
            <person name="Kumar S."/>
            <person name="Vikram S."/>
            <person name="Subramanian S."/>
            <person name="Raghava G.P."/>
            <person name="Pinnaka A.K."/>
        </authorList>
    </citation>
    <scope>NUCLEOTIDE SEQUENCE [LARGE SCALE GENOMIC DNA]</scope>
    <source>
        <strain evidence="1 2">K1</strain>
    </source>
</reference>
<comment type="caution">
    <text evidence="1">The sequence shown here is derived from an EMBL/GenBank/DDBJ whole genome shotgun (WGS) entry which is preliminary data.</text>
</comment>
<keyword evidence="2" id="KW-1185">Reference proteome</keyword>
<dbReference type="RefSeq" id="WP_008239194.1">
    <property type="nucleotide sequence ID" value="NZ_AJJU01000009.1"/>
</dbReference>